<dbReference type="EMBL" id="LNQL01000001">
    <property type="protein sequence ID" value="KSU50234.1"/>
    <property type="molecule type" value="Genomic_DNA"/>
</dbReference>
<evidence type="ECO:0000313" key="6">
    <source>
        <dbReference type="Proteomes" id="UP001387110"/>
    </source>
</evidence>
<name>A0A0V8GJ75_9BACL</name>
<organism evidence="1 4">
    <name type="scientific">Exiguobacterium indicum</name>
    <dbReference type="NCBI Taxonomy" id="296995"/>
    <lineage>
        <taxon>Bacteria</taxon>
        <taxon>Bacillati</taxon>
        <taxon>Bacillota</taxon>
        <taxon>Bacilli</taxon>
        <taxon>Bacillales</taxon>
        <taxon>Bacillales Family XII. Incertae Sedis</taxon>
        <taxon>Exiguobacterium</taxon>
    </lineage>
</organism>
<evidence type="ECO:0000313" key="2">
    <source>
        <dbReference type="EMBL" id="KTR26119.1"/>
    </source>
</evidence>
<dbReference type="Proteomes" id="UP001387110">
    <property type="component" value="Unassembled WGS sequence"/>
</dbReference>
<comment type="caution">
    <text evidence="1">The sequence shown here is derived from an EMBL/GenBank/DDBJ whole genome shotgun (WGS) entry which is preliminary data.</text>
</comment>
<evidence type="ECO:0000313" key="4">
    <source>
        <dbReference type="Proteomes" id="UP000053797"/>
    </source>
</evidence>
<dbReference type="Proteomes" id="UP000053797">
    <property type="component" value="Unassembled WGS sequence"/>
</dbReference>
<dbReference type="OrthoDB" id="1684419at2"/>
<dbReference type="AlphaFoldDB" id="A0A0V8GJ75"/>
<keyword evidence="6" id="KW-1185">Reference proteome</keyword>
<gene>
    <name evidence="1" type="ORF">AS033_02325</name>
    <name evidence="2" type="ORF">RSA11_12040</name>
    <name evidence="3" type="ORF">SZL87_04945</name>
</gene>
<protein>
    <submittedName>
        <fullName evidence="3">YuzB family protein</fullName>
    </submittedName>
</protein>
<proteinExistence type="predicted"/>
<dbReference type="Proteomes" id="UP000072605">
    <property type="component" value="Unassembled WGS sequence"/>
</dbReference>
<evidence type="ECO:0000313" key="5">
    <source>
        <dbReference type="Proteomes" id="UP000072605"/>
    </source>
</evidence>
<sequence>MNPIIEFCISNLAAGTQVVMEQLERDPNVDVVEYGCLGYCGICSLDHFCLVDGETVVGETPEELLEKIYLKIEENEL</sequence>
<reference evidence="3 6" key="3">
    <citation type="submission" date="2023-12" db="EMBL/GenBank/DDBJ databases">
        <authorList>
            <person name="Easwaran N."/>
            <person name="Lazarus H.P.S."/>
        </authorList>
    </citation>
    <scope>NUCLEOTIDE SEQUENCE [LARGE SCALE GENOMIC DNA]</scope>
    <source>
        <strain evidence="3 6">VIT-2023</strain>
    </source>
</reference>
<dbReference type="RefSeq" id="WP_023469141.1">
    <property type="nucleotide sequence ID" value="NZ_FMYN01000001.1"/>
</dbReference>
<evidence type="ECO:0000313" key="1">
    <source>
        <dbReference type="EMBL" id="KSU50234.1"/>
    </source>
</evidence>
<dbReference type="InterPro" id="IPR009910">
    <property type="entry name" value="DUF1450"/>
</dbReference>
<dbReference type="EMBL" id="JBAWKY010000001">
    <property type="protein sequence ID" value="MEI4461776.1"/>
    <property type="molecule type" value="Genomic_DNA"/>
</dbReference>
<dbReference type="GeneID" id="90838608"/>
<reference evidence="2 5" key="2">
    <citation type="journal article" date="2016" name="Front. Microbiol.">
        <title>Genomic Resource of Rice Seed Associated Bacteria.</title>
        <authorList>
            <person name="Midha S."/>
            <person name="Bansal K."/>
            <person name="Sharma S."/>
            <person name="Kumar N."/>
            <person name="Patil P.P."/>
            <person name="Chaudhry V."/>
            <person name="Patil P.B."/>
        </authorList>
    </citation>
    <scope>NUCLEOTIDE SEQUENCE [LARGE SCALE GENOMIC DNA]</scope>
    <source>
        <strain evidence="2 5">RSA11</strain>
    </source>
</reference>
<dbReference type="Pfam" id="PF07293">
    <property type="entry name" value="DUF1450"/>
    <property type="match status" value="1"/>
</dbReference>
<dbReference type="EMBL" id="LDQV01000027">
    <property type="protein sequence ID" value="KTR26119.1"/>
    <property type="molecule type" value="Genomic_DNA"/>
</dbReference>
<reference evidence="1 4" key="1">
    <citation type="journal article" date="2015" name="Int. J. Syst. Evol. Microbiol.">
        <title>Exiguobacterium enclense sp. nov., isolated from sediment.</title>
        <authorList>
            <person name="Dastager S.G."/>
            <person name="Mawlankar R."/>
            <person name="Sonalkar V.V."/>
            <person name="Thorat M.N."/>
            <person name="Mual P."/>
            <person name="Verma A."/>
            <person name="Krishnamurthi S."/>
            <person name="Tang S.K."/>
            <person name="Li W.J."/>
        </authorList>
    </citation>
    <scope>NUCLEOTIDE SEQUENCE [LARGE SCALE GENOMIC DNA]</scope>
    <source>
        <strain evidence="1 4">NIO-1109</strain>
    </source>
</reference>
<accession>A0A0V8GJ75</accession>
<dbReference type="NCBIfam" id="NF010190">
    <property type="entry name" value="PRK13669.1"/>
    <property type="match status" value="1"/>
</dbReference>
<evidence type="ECO:0000313" key="3">
    <source>
        <dbReference type="EMBL" id="MEI4461776.1"/>
    </source>
</evidence>